<evidence type="ECO:0000313" key="1">
    <source>
        <dbReference type="EMBL" id="CAI9294825.1"/>
    </source>
</evidence>
<name>A0AA35ZLD7_LACSI</name>
<proteinExistence type="predicted"/>
<sequence length="216" mass="24643">MKSYEDVKRVVYINGRPFVLREVERPFSNLEYTGINRDRVERMEGRLKEDIFSEAARWSNGGSMGSSHTRLCQNTTTGNLRTNSIGTISVCGSNAIDNMLNTEEALLRGEYIIIRNLIRVLEGDVEGKQQVDKVIEKCASRHNLQRAVHIYKSSPNNNINFYDWMKARPELYTIIRRLLRRDPMGALGYANIKPLNKISTPNNDGHPCAMEIVVVL</sequence>
<dbReference type="SMART" id="SM01301">
    <property type="entry name" value="PTPlike_phytase"/>
    <property type="match status" value="1"/>
</dbReference>
<dbReference type="Proteomes" id="UP001177003">
    <property type="component" value="Chromosome 7"/>
</dbReference>
<dbReference type="Gene3D" id="3.90.190.10">
    <property type="entry name" value="Protein tyrosine phosphatase superfamily"/>
    <property type="match status" value="1"/>
</dbReference>
<protein>
    <submittedName>
        <fullName evidence="1">Uncharacterized protein</fullName>
    </submittedName>
</protein>
<accession>A0AA35ZLD7</accession>
<dbReference type="Pfam" id="PF14566">
    <property type="entry name" value="PTPlike_phytase"/>
    <property type="match status" value="1"/>
</dbReference>
<organism evidence="1 2">
    <name type="scientific">Lactuca saligna</name>
    <name type="common">Willowleaf lettuce</name>
    <dbReference type="NCBI Taxonomy" id="75948"/>
    <lineage>
        <taxon>Eukaryota</taxon>
        <taxon>Viridiplantae</taxon>
        <taxon>Streptophyta</taxon>
        <taxon>Embryophyta</taxon>
        <taxon>Tracheophyta</taxon>
        <taxon>Spermatophyta</taxon>
        <taxon>Magnoliopsida</taxon>
        <taxon>eudicotyledons</taxon>
        <taxon>Gunneridae</taxon>
        <taxon>Pentapetalae</taxon>
        <taxon>asterids</taxon>
        <taxon>campanulids</taxon>
        <taxon>Asterales</taxon>
        <taxon>Asteraceae</taxon>
        <taxon>Cichorioideae</taxon>
        <taxon>Cichorieae</taxon>
        <taxon>Lactucinae</taxon>
        <taxon>Lactuca</taxon>
    </lineage>
</organism>
<reference evidence="1" key="1">
    <citation type="submission" date="2023-04" db="EMBL/GenBank/DDBJ databases">
        <authorList>
            <person name="Vijverberg K."/>
            <person name="Xiong W."/>
            <person name="Schranz E."/>
        </authorList>
    </citation>
    <scope>NUCLEOTIDE SEQUENCE</scope>
</reference>
<keyword evidence="2" id="KW-1185">Reference proteome</keyword>
<dbReference type="EMBL" id="OX465083">
    <property type="protein sequence ID" value="CAI9294825.1"/>
    <property type="molecule type" value="Genomic_DNA"/>
</dbReference>
<dbReference type="AlphaFoldDB" id="A0AA35ZLD7"/>
<dbReference type="InterPro" id="IPR029021">
    <property type="entry name" value="Prot-tyrosine_phosphatase-like"/>
</dbReference>
<gene>
    <name evidence="1" type="ORF">LSALG_LOCUS33790</name>
</gene>
<evidence type="ECO:0000313" key="2">
    <source>
        <dbReference type="Proteomes" id="UP001177003"/>
    </source>
</evidence>